<evidence type="ECO:0000256" key="8">
    <source>
        <dbReference type="ARBA" id="ARBA00022692"/>
    </source>
</evidence>
<name>A0A7R9MFY0_9ACAR</name>
<evidence type="ECO:0000313" key="17">
    <source>
        <dbReference type="Proteomes" id="UP000728032"/>
    </source>
</evidence>
<comment type="pathway">
    <text evidence="2">Glycerolipid metabolism; triacylglycerol biosynthesis.</text>
</comment>
<dbReference type="EMBL" id="OC931951">
    <property type="protein sequence ID" value="CAD7659328.1"/>
    <property type="molecule type" value="Genomic_DNA"/>
</dbReference>
<evidence type="ECO:0000256" key="7">
    <source>
        <dbReference type="ARBA" id="ARBA00022679"/>
    </source>
</evidence>
<evidence type="ECO:0000256" key="4">
    <source>
        <dbReference type="ARBA" id="ARBA00005420"/>
    </source>
</evidence>
<dbReference type="GO" id="GO:0004144">
    <property type="term" value="F:diacylglycerol O-acyltransferase activity"/>
    <property type="evidence" value="ECO:0007669"/>
    <property type="project" value="UniProtKB-EC"/>
</dbReference>
<dbReference type="EC" id="2.3.1.20" evidence="5"/>
<dbReference type="GO" id="GO:0005789">
    <property type="term" value="C:endoplasmic reticulum membrane"/>
    <property type="evidence" value="ECO:0007669"/>
    <property type="project" value="UniProtKB-SubCell"/>
</dbReference>
<keyword evidence="17" id="KW-1185">Reference proteome</keyword>
<keyword evidence="8 15" id="KW-0812">Transmembrane</keyword>
<evidence type="ECO:0000256" key="5">
    <source>
        <dbReference type="ARBA" id="ARBA00013244"/>
    </source>
</evidence>
<comment type="similarity">
    <text evidence="4">Belongs to the diacylglycerol acyltransferase family.</text>
</comment>
<dbReference type="Pfam" id="PF03982">
    <property type="entry name" value="DAGAT"/>
    <property type="match status" value="1"/>
</dbReference>
<dbReference type="EMBL" id="CAJPVJ010017126">
    <property type="protein sequence ID" value="CAG2176490.1"/>
    <property type="molecule type" value="Genomic_DNA"/>
</dbReference>
<feature type="non-terminal residue" evidence="16">
    <location>
        <position position="282"/>
    </location>
</feature>
<sequence>MLKIFTSIDTSFERLLETLAVLFYCSEYLFICIIILIILIYLLFTKYFIIPLLYFSWVYYDRNVHNQGLNHWIRRLSIWTYFVNYFPIKLIKTHDLDPRRTYIFACHPHGLMGCSIVANFGTESTGFSHQFPGLTPHILTLPEYLLWMPFKREYWLSLGFDCRKGQALVLVVGGGIEALDAIPNTLRLTLKHRFGFIKMALKHGTPLVPVLSFGENNVYNQYEVPKGSIINRIQLLVTRVTGITPPLFYGRGLFEHTIGYLAHRKPITTVGKYLLYISETFG</sequence>
<keyword evidence="12" id="KW-0443">Lipid metabolism</keyword>
<dbReference type="OrthoDB" id="10008102at2759"/>
<keyword evidence="7" id="KW-0808">Transferase</keyword>
<evidence type="ECO:0000256" key="6">
    <source>
        <dbReference type="ARBA" id="ARBA00022516"/>
    </source>
</evidence>
<evidence type="ECO:0000256" key="14">
    <source>
        <dbReference type="ARBA" id="ARBA00023315"/>
    </source>
</evidence>
<dbReference type="PANTHER" id="PTHR12317">
    <property type="entry name" value="DIACYLGLYCEROL O-ACYLTRANSFERASE"/>
    <property type="match status" value="1"/>
</dbReference>
<organism evidence="16">
    <name type="scientific">Oppiella nova</name>
    <dbReference type="NCBI Taxonomy" id="334625"/>
    <lineage>
        <taxon>Eukaryota</taxon>
        <taxon>Metazoa</taxon>
        <taxon>Ecdysozoa</taxon>
        <taxon>Arthropoda</taxon>
        <taxon>Chelicerata</taxon>
        <taxon>Arachnida</taxon>
        <taxon>Acari</taxon>
        <taxon>Acariformes</taxon>
        <taxon>Sarcoptiformes</taxon>
        <taxon>Oribatida</taxon>
        <taxon>Brachypylina</taxon>
        <taxon>Oppioidea</taxon>
        <taxon>Oppiidae</taxon>
        <taxon>Oppiella</taxon>
    </lineage>
</organism>
<evidence type="ECO:0000256" key="9">
    <source>
        <dbReference type="ARBA" id="ARBA00022798"/>
    </source>
</evidence>
<gene>
    <name evidence="16" type="ORF">ONB1V03_LOCUS15924</name>
</gene>
<evidence type="ECO:0000256" key="12">
    <source>
        <dbReference type="ARBA" id="ARBA00023098"/>
    </source>
</evidence>
<evidence type="ECO:0000256" key="13">
    <source>
        <dbReference type="ARBA" id="ARBA00023136"/>
    </source>
</evidence>
<protein>
    <recommendedName>
        <fullName evidence="5">diacylglycerol O-acyltransferase</fullName>
        <ecNumber evidence="5">2.3.1.20</ecNumber>
    </recommendedName>
</protein>
<dbReference type="GO" id="GO:0019432">
    <property type="term" value="P:triglyceride biosynthetic process"/>
    <property type="evidence" value="ECO:0007669"/>
    <property type="project" value="TreeGrafter"/>
</dbReference>
<evidence type="ECO:0000256" key="15">
    <source>
        <dbReference type="SAM" id="Phobius"/>
    </source>
</evidence>
<feature type="transmembrane region" description="Helical" evidence="15">
    <location>
        <begin position="20"/>
        <end position="44"/>
    </location>
</feature>
<comment type="subcellular location">
    <subcellularLocation>
        <location evidence="1">Endoplasmic reticulum membrane</location>
        <topology evidence="1">Multi-pass membrane protein</topology>
    </subcellularLocation>
</comment>
<evidence type="ECO:0000256" key="3">
    <source>
        <dbReference type="ARBA" id="ARBA00005189"/>
    </source>
</evidence>
<keyword evidence="9" id="KW-0319">Glycerol metabolism</keyword>
<accession>A0A7R9MFY0</accession>
<evidence type="ECO:0000256" key="11">
    <source>
        <dbReference type="ARBA" id="ARBA00022989"/>
    </source>
</evidence>
<comment type="pathway">
    <text evidence="3">Lipid metabolism.</text>
</comment>
<dbReference type="Proteomes" id="UP000728032">
    <property type="component" value="Unassembled WGS sequence"/>
</dbReference>
<keyword evidence="11 15" id="KW-1133">Transmembrane helix</keyword>
<keyword evidence="6" id="KW-0444">Lipid biosynthesis</keyword>
<proteinExistence type="inferred from homology"/>
<keyword evidence="13 15" id="KW-0472">Membrane</keyword>
<dbReference type="AlphaFoldDB" id="A0A7R9MFY0"/>
<dbReference type="InterPro" id="IPR007130">
    <property type="entry name" value="DAGAT"/>
</dbReference>
<dbReference type="GO" id="GO:0006071">
    <property type="term" value="P:glycerol metabolic process"/>
    <property type="evidence" value="ECO:0007669"/>
    <property type="project" value="UniProtKB-KW"/>
</dbReference>
<keyword evidence="10" id="KW-0256">Endoplasmic reticulum</keyword>
<evidence type="ECO:0000256" key="10">
    <source>
        <dbReference type="ARBA" id="ARBA00022824"/>
    </source>
</evidence>
<keyword evidence="14" id="KW-0012">Acyltransferase</keyword>
<evidence type="ECO:0000313" key="16">
    <source>
        <dbReference type="EMBL" id="CAD7659328.1"/>
    </source>
</evidence>
<dbReference type="CDD" id="cd07987">
    <property type="entry name" value="LPLAT_MGAT-like"/>
    <property type="match status" value="1"/>
</dbReference>
<evidence type="ECO:0000256" key="2">
    <source>
        <dbReference type="ARBA" id="ARBA00004771"/>
    </source>
</evidence>
<reference evidence="16" key="1">
    <citation type="submission" date="2020-11" db="EMBL/GenBank/DDBJ databases">
        <authorList>
            <person name="Tran Van P."/>
        </authorList>
    </citation>
    <scope>NUCLEOTIDE SEQUENCE</scope>
</reference>
<evidence type="ECO:0000256" key="1">
    <source>
        <dbReference type="ARBA" id="ARBA00004477"/>
    </source>
</evidence>
<dbReference type="PANTHER" id="PTHR12317:SF0">
    <property type="entry name" value="ACYLTRANSFERASE"/>
    <property type="match status" value="1"/>
</dbReference>